<protein>
    <submittedName>
        <fullName evidence="1">Unannotated protein</fullName>
    </submittedName>
</protein>
<dbReference type="AlphaFoldDB" id="A0A6J6I6T4"/>
<gene>
    <name evidence="1" type="ORF">UFOPK1961_00143</name>
</gene>
<sequence length="112" mass="12606">MVRQQCFVCGDDVGTRVDCIENERARRLDAPHQFNDDVSFANKFGGVGRDEVSGNVHRTLRFRVANGNPDQLDTSANSRGQLISVIKNLVRNLRANTSRTEKRNSKVSIFNQ</sequence>
<organism evidence="1">
    <name type="scientific">freshwater metagenome</name>
    <dbReference type="NCBI Taxonomy" id="449393"/>
    <lineage>
        <taxon>unclassified sequences</taxon>
        <taxon>metagenomes</taxon>
        <taxon>ecological metagenomes</taxon>
    </lineage>
</organism>
<name>A0A6J6I6T4_9ZZZZ</name>
<evidence type="ECO:0000313" key="1">
    <source>
        <dbReference type="EMBL" id="CAB4622211.1"/>
    </source>
</evidence>
<accession>A0A6J6I6T4</accession>
<dbReference type="EMBL" id="CAEZVJ010000008">
    <property type="protein sequence ID" value="CAB4622211.1"/>
    <property type="molecule type" value="Genomic_DNA"/>
</dbReference>
<proteinExistence type="predicted"/>
<reference evidence="1" key="1">
    <citation type="submission" date="2020-05" db="EMBL/GenBank/DDBJ databases">
        <authorList>
            <person name="Chiriac C."/>
            <person name="Salcher M."/>
            <person name="Ghai R."/>
            <person name="Kavagutti S V."/>
        </authorList>
    </citation>
    <scope>NUCLEOTIDE SEQUENCE</scope>
</reference>